<name>A0A1W1XS62_9BACT</name>
<feature type="repeat" description="TPR" evidence="3">
    <location>
        <begin position="53"/>
        <end position="86"/>
    </location>
</feature>
<evidence type="ECO:0000313" key="6">
    <source>
        <dbReference type="Proteomes" id="UP000192783"/>
    </source>
</evidence>
<dbReference type="PANTHER" id="PTHR45586:SF1">
    <property type="entry name" value="LIPOPOLYSACCHARIDE ASSEMBLY PROTEIN B"/>
    <property type="match status" value="1"/>
</dbReference>
<sequence>MYPIHRPADAGSFPSVDHSRQAHRPSAPFRTWAAVSVLVLLVLAGCASREEKIAQFIQSGHAYMEKNDPARAAIQYKNALQLDPRNLPAHMGLARAYEAMGDFQRALGTYRRVLELDPQRDDARLGAARLLTLGRRPDQALKELDRISDPQALQPQAAAVRARALLALKRAQEAAAVLEKAPGVAESREATALLALAYDRLEREDAFQSALERWRQLDLKDPGSYLLGARHAARRGRKEEALTQVDLMVQALQGSADARLLQARTLEQLGYAQEAAAAFDALPDQSKYLRERAAFALRRADRSKAQKILEKLARRTPDDPQTALALARVLEEGKDPDAALAVLDRHLPRMGSDADREKLQLAKAELLSRQGRFQEAEKLCRAILQDNQGSASAHLLLARLLARKKDFETAELHANQAAAALADNPEAQLLLARIQQANGKRALAQDTLKQALERRPDAVAVRAALVESLIQEGKDAQALALAEKVLERRPDDPSWLRVRGQLRARTGKEAGAEADFRRLIELRPDSPVGYLDLGQLQLAQKKLKDAQASFQTAADLAPRWTAPHRALARLYLSQGRPEEALREAETAYQKTPTAELAVHLAGLYEYQGRTKDAITVYEKALTRWGERPELLNNLAYLISQDDPTPDRLQRARALVQKALQARPRYPAYLDTLAVIAHKQGRLDEAWKTIQQVLRLNPENGEHQLHAAQIARDRGDPDAASQYAQKALEAGLPPRLQPIARALARRGAGES</sequence>
<dbReference type="Pfam" id="PF14559">
    <property type="entry name" value="TPR_19"/>
    <property type="match status" value="3"/>
</dbReference>
<reference evidence="5 6" key="1">
    <citation type="submission" date="2017-04" db="EMBL/GenBank/DDBJ databases">
        <authorList>
            <person name="Afonso C.L."/>
            <person name="Miller P.J."/>
            <person name="Scott M.A."/>
            <person name="Spackman E."/>
            <person name="Goraichik I."/>
            <person name="Dimitrov K.M."/>
            <person name="Suarez D.L."/>
            <person name="Swayne D.E."/>
        </authorList>
    </citation>
    <scope>NUCLEOTIDE SEQUENCE [LARGE SCALE GENOMIC DNA]</scope>
    <source>
        <strain evidence="5 6">DSM 13146</strain>
    </source>
</reference>
<dbReference type="PROSITE" id="PS50005">
    <property type="entry name" value="TPR"/>
    <property type="match status" value="3"/>
</dbReference>
<organism evidence="5 6">
    <name type="scientific">Desulfacinum hydrothermale DSM 13146</name>
    <dbReference type="NCBI Taxonomy" id="1121390"/>
    <lineage>
        <taxon>Bacteria</taxon>
        <taxon>Pseudomonadati</taxon>
        <taxon>Thermodesulfobacteriota</taxon>
        <taxon>Syntrophobacteria</taxon>
        <taxon>Syntrophobacterales</taxon>
        <taxon>Syntrophobacteraceae</taxon>
        <taxon>Desulfacinum</taxon>
    </lineage>
</organism>
<evidence type="ECO:0000256" key="1">
    <source>
        <dbReference type="ARBA" id="ARBA00022737"/>
    </source>
</evidence>
<dbReference type="InterPro" id="IPR051012">
    <property type="entry name" value="CellSynth/LPSAsmb/PSIAsmb"/>
</dbReference>
<evidence type="ECO:0000256" key="3">
    <source>
        <dbReference type="PROSITE-ProRule" id="PRU00339"/>
    </source>
</evidence>
<dbReference type="SUPFAM" id="SSF48452">
    <property type="entry name" value="TPR-like"/>
    <property type="match status" value="3"/>
</dbReference>
<keyword evidence="2 3" id="KW-0802">TPR repeat</keyword>
<accession>A0A1W1XS62</accession>
<dbReference type="InterPro" id="IPR011990">
    <property type="entry name" value="TPR-like_helical_dom_sf"/>
</dbReference>
<dbReference type="PROSITE" id="PS50293">
    <property type="entry name" value="TPR_REGION"/>
    <property type="match status" value="1"/>
</dbReference>
<evidence type="ECO:0000256" key="4">
    <source>
        <dbReference type="SAM" id="MobiDB-lite"/>
    </source>
</evidence>
<dbReference type="Pfam" id="PF13181">
    <property type="entry name" value="TPR_8"/>
    <property type="match status" value="1"/>
</dbReference>
<protein>
    <submittedName>
        <fullName evidence="5">Tfp pilus assembly protein PilF</fullName>
    </submittedName>
</protein>
<dbReference type="Pfam" id="PF13432">
    <property type="entry name" value="TPR_16"/>
    <property type="match status" value="3"/>
</dbReference>
<dbReference type="Proteomes" id="UP000192783">
    <property type="component" value="Unassembled WGS sequence"/>
</dbReference>
<gene>
    <name evidence="5" type="ORF">SAMN02746041_02741</name>
</gene>
<feature type="repeat" description="TPR" evidence="3">
    <location>
        <begin position="87"/>
        <end position="120"/>
    </location>
</feature>
<keyword evidence="6" id="KW-1185">Reference proteome</keyword>
<feature type="repeat" description="TPR" evidence="3">
    <location>
        <begin position="666"/>
        <end position="699"/>
    </location>
</feature>
<dbReference type="AlphaFoldDB" id="A0A1W1XS62"/>
<keyword evidence="1" id="KW-0677">Repeat</keyword>
<dbReference type="EMBL" id="FWXF01000018">
    <property type="protein sequence ID" value="SMC26736.1"/>
    <property type="molecule type" value="Genomic_DNA"/>
</dbReference>
<proteinExistence type="predicted"/>
<dbReference type="RefSeq" id="WP_170920614.1">
    <property type="nucleotide sequence ID" value="NZ_FWXF01000018.1"/>
</dbReference>
<feature type="region of interest" description="Disordered" evidence="4">
    <location>
        <begin position="1"/>
        <end position="20"/>
    </location>
</feature>
<dbReference type="SMART" id="SM00028">
    <property type="entry name" value="TPR"/>
    <property type="match status" value="12"/>
</dbReference>
<dbReference type="Pfam" id="PF13428">
    <property type="entry name" value="TPR_14"/>
    <property type="match status" value="1"/>
</dbReference>
<dbReference type="InterPro" id="IPR019734">
    <property type="entry name" value="TPR_rpt"/>
</dbReference>
<dbReference type="PANTHER" id="PTHR45586">
    <property type="entry name" value="TPR REPEAT-CONTAINING PROTEIN PA4667"/>
    <property type="match status" value="1"/>
</dbReference>
<evidence type="ECO:0000313" key="5">
    <source>
        <dbReference type="EMBL" id="SMC26736.1"/>
    </source>
</evidence>
<evidence type="ECO:0000256" key="2">
    <source>
        <dbReference type="ARBA" id="ARBA00022803"/>
    </source>
</evidence>
<dbReference type="STRING" id="1121390.SAMN02746041_02741"/>
<dbReference type="Gene3D" id="1.25.40.10">
    <property type="entry name" value="Tetratricopeptide repeat domain"/>
    <property type="match status" value="3"/>
</dbReference>